<evidence type="ECO:0000256" key="3">
    <source>
        <dbReference type="ARBA" id="ARBA00022679"/>
    </source>
</evidence>
<evidence type="ECO:0000256" key="9">
    <source>
        <dbReference type="ARBA" id="ARBA00023264"/>
    </source>
</evidence>
<evidence type="ECO:0000256" key="5">
    <source>
        <dbReference type="ARBA" id="ARBA00022989"/>
    </source>
</evidence>
<reference evidence="11 12" key="1">
    <citation type="submission" date="2023-07" db="EMBL/GenBank/DDBJ databases">
        <title>Genomic Encyclopedia of Type Strains, Phase IV (KMG-IV): sequencing the most valuable type-strain genomes for metagenomic binning, comparative biology and taxonomic classification.</title>
        <authorList>
            <person name="Goeker M."/>
        </authorList>
    </citation>
    <scope>NUCLEOTIDE SEQUENCE [LARGE SCALE GENOMIC DNA]</scope>
    <source>
        <strain evidence="11 12">DSM 46876</strain>
    </source>
</reference>
<feature type="transmembrane region" description="Helical" evidence="10">
    <location>
        <begin position="124"/>
        <end position="153"/>
    </location>
</feature>
<keyword evidence="1" id="KW-1003">Cell membrane</keyword>
<evidence type="ECO:0000313" key="12">
    <source>
        <dbReference type="Proteomes" id="UP001238450"/>
    </source>
</evidence>
<keyword evidence="2" id="KW-0444">Lipid biosynthesis</keyword>
<evidence type="ECO:0000256" key="10">
    <source>
        <dbReference type="SAM" id="Phobius"/>
    </source>
</evidence>
<keyword evidence="6" id="KW-0443">Lipid metabolism</keyword>
<gene>
    <name evidence="11" type="ORF">J2Z48_000290</name>
</gene>
<name>A0AAJ1TGI1_9BACL</name>
<dbReference type="GO" id="GO:0005886">
    <property type="term" value="C:plasma membrane"/>
    <property type="evidence" value="ECO:0007669"/>
    <property type="project" value="InterPro"/>
</dbReference>
<dbReference type="EMBL" id="JAUSUV010000001">
    <property type="protein sequence ID" value="MDQ0416132.1"/>
    <property type="molecule type" value="Genomic_DNA"/>
</dbReference>
<dbReference type="GO" id="GO:0043772">
    <property type="term" value="F:acyl-phosphate glycerol-3-phosphate acyltransferase activity"/>
    <property type="evidence" value="ECO:0007669"/>
    <property type="project" value="InterPro"/>
</dbReference>
<dbReference type="GO" id="GO:0008654">
    <property type="term" value="P:phospholipid biosynthetic process"/>
    <property type="evidence" value="ECO:0007669"/>
    <property type="project" value="UniProtKB-KW"/>
</dbReference>
<keyword evidence="11" id="KW-0012">Acyltransferase</keyword>
<comment type="caution">
    <text evidence="11">The sequence shown here is derived from an EMBL/GenBank/DDBJ whole genome shotgun (WGS) entry which is preliminary data.</text>
</comment>
<dbReference type="InterPro" id="IPR003811">
    <property type="entry name" value="G3P_acylTferase_PlsY"/>
</dbReference>
<protein>
    <submittedName>
        <fullName evidence="11">Glycerol-3-phosphate acyltransferase PlsY</fullName>
    </submittedName>
</protein>
<keyword evidence="8" id="KW-0594">Phospholipid biosynthesis</keyword>
<evidence type="ECO:0000256" key="4">
    <source>
        <dbReference type="ARBA" id="ARBA00022692"/>
    </source>
</evidence>
<evidence type="ECO:0000256" key="6">
    <source>
        <dbReference type="ARBA" id="ARBA00023098"/>
    </source>
</evidence>
<feature type="transmembrane region" description="Helical" evidence="10">
    <location>
        <begin position="84"/>
        <end position="112"/>
    </location>
</feature>
<dbReference type="RefSeq" id="WP_307250286.1">
    <property type="nucleotide sequence ID" value="NZ_JAUSUV010000001.1"/>
</dbReference>
<dbReference type="AlphaFoldDB" id="A0AAJ1TGI1"/>
<keyword evidence="5 10" id="KW-1133">Transmembrane helix</keyword>
<keyword evidence="12" id="KW-1185">Reference proteome</keyword>
<proteinExistence type="predicted"/>
<dbReference type="Pfam" id="PF02660">
    <property type="entry name" value="G3P_acyltransf"/>
    <property type="match status" value="1"/>
</dbReference>
<keyword evidence="9" id="KW-1208">Phospholipid metabolism</keyword>
<evidence type="ECO:0000256" key="2">
    <source>
        <dbReference type="ARBA" id="ARBA00022516"/>
    </source>
</evidence>
<dbReference type="PANTHER" id="PTHR30309">
    <property type="entry name" value="INNER MEMBRANE PROTEIN YGIH"/>
    <property type="match status" value="1"/>
</dbReference>
<organism evidence="11 12">
    <name type="scientific">Croceifilum oryzae</name>
    <dbReference type="NCBI Taxonomy" id="1553429"/>
    <lineage>
        <taxon>Bacteria</taxon>
        <taxon>Bacillati</taxon>
        <taxon>Bacillota</taxon>
        <taxon>Bacilli</taxon>
        <taxon>Bacillales</taxon>
        <taxon>Thermoactinomycetaceae</taxon>
        <taxon>Croceifilum</taxon>
    </lineage>
</organism>
<dbReference type="Proteomes" id="UP001238450">
    <property type="component" value="Unassembled WGS sequence"/>
</dbReference>
<keyword evidence="3" id="KW-0808">Transferase</keyword>
<dbReference type="SMART" id="SM01207">
    <property type="entry name" value="G3P_acyltransf"/>
    <property type="match status" value="1"/>
</dbReference>
<sequence>MGFLFGVIIAYLIGSLSPKWCIQICSVRYPTRVAWILLDVVRGLVAVGIGLIFAGWMGAWAALIFAVLGTWYPFYPSIRPGEGIWICVGGLIVLSPFLLIVGGLIFIVSLFLTRFTFLSTWLAIAGICLLSLFFVSQISVWVILFGLGAGCIYQQKDHWIRFQKGMEPKIKPPYKLF</sequence>
<evidence type="ECO:0000256" key="1">
    <source>
        <dbReference type="ARBA" id="ARBA00022475"/>
    </source>
</evidence>
<evidence type="ECO:0000256" key="8">
    <source>
        <dbReference type="ARBA" id="ARBA00023209"/>
    </source>
</evidence>
<dbReference type="PANTHER" id="PTHR30309:SF0">
    <property type="entry name" value="GLYCEROL-3-PHOSPHATE ACYLTRANSFERASE-RELATED"/>
    <property type="match status" value="1"/>
</dbReference>
<keyword evidence="7 10" id="KW-0472">Membrane</keyword>
<evidence type="ECO:0000256" key="7">
    <source>
        <dbReference type="ARBA" id="ARBA00023136"/>
    </source>
</evidence>
<accession>A0AAJ1TGI1</accession>
<keyword evidence="4 10" id="KW-0812">Transmembrane</keyword>
<feature type="transmembrane region" description="Helical" evidence="10">
    <location>
        <begin position="45"/>
        <end position="72"/>
    </location>
</feature>
<evidence type="ECO:0000313" key="11">
    <source>
        <dbReference type="EMBL" id="MDQ0416132.1"/>
    </source>
</evidence>